<dbReference type="STRING" id="1862672.BO225_03585"/>
<proteinExistence type="predicted"/>
<name>A0A1U7NP16_9FIRM</name>
<comment type="caution">
    <text evidence="1">The sequence shown here is derived from an EMBL/GenBank/DDBJ whole genome shotgun (WGS) entry which is preliminary data.</text>
</comment>
<dbReference type="AlphaFoldDB" id="A0A1U7NP16"/>
<sequence length="104" mass="12090">MKKYGSFMKQALMIEGQNSLRSYISTHCETFDLAYHRYLYGKELNETLRLSTIYHASASSAMTFSWILGEFQGKEEELAKLVCQMRRLGMDALCQKQDPYQVDD</sequence>
<accession>A0A1U7NP16</accession>
<evidence type="ECO:0000313" key="1">
    <source>
        <dbReference type="EMBL" id="OLU47210.1"/>
    </source>
</evidence>
<dbReference type="Proteomes" id="UP000186705">
    <property type="component" value="Unassembled WGS sequence"/>
</dbReference>
<evidence type="ECO:0000313" key="2">
    <source>
        <dbReference type="Proteomes" id="UP000186705"/>
    </source>
</evidence>
<evidence type="ECO:0008006" key="3">
    <source>
        <dbReference type="Google" id="ProtNLM"/>
    </source>
</evidence>
<protein>
    <recommendedName>
        <fullName evidence="3">Transcriptional regulator TetR C-terminal Firmicutes type domain-containing protein</fullName>
    </recommendedName>
</protein>
<dbReference type="EMBL" id="MPKA01000054">
    <property type="protein sequence ID" value="OLU47210.1"/>
    <property type="molecule type" value="Genomic_DNA"/>
</dbReference>
<reference evidence="1 2" key="1">
    <citation type="submission" date="2016-11" db="EMBL/GenBank/DDBJ databases">
        <title>Description of two novel members of the family Erysipelotrichaceae: Ileibacterium lipovorans gen. nov., sp. nov. and Dubosiella newyorkensis, gen. nov., sp. nov.</title>
        <authorList>
            <person name="Cox L.M."/>
            <person name="Sohn J."/>
            <person name="Tyrrell K.L."/>
            <person name="Citron D.M."/>
            <person name="Lawson P.A."/>
            <person name="Patel N.B."/>
            <person name="Iizumi T."/>
            <person name="Perez-Perez G.I."/>
            <person name="Goldstein E.J."/>
            <person name="Blaser M.J."/>
        </authorList>
    </citation>
    <scope>NUCLEOTIDE SEQUENCE [LARGE SCALE GENOMIC DNA]</scope>
    <source>
        <strain evidence="1 2">NYU-BL-A4</strain>
    </source>
</reference>
<gene>
    <name evidence="1" type="ORF">BO225_03585</name>
</gene>
<organism evidence="1 2">
    <name type="scientific">Dubosiella newyorkensis</name>
    <dbReference type="NCBI Taxonomy" id="1862672"/>
    <lineage>
        <taxon>Bacteria</taxon>
        <taxon>Bacillati</taxon>
        <taxon>Bacillota</taxon>
        <taxon>Erysipelotrichia</taxon>
        <taxon>Erysipelotrichales</taxon>
        <taxon>Erysipelotrichaceae</taxon>
        <taxon>Dubosiella</taxon>
    </lineage>
</organism>
<keyword evidence="2" id="KW-1185">Reference proteome</keyword>